<dbReference type="GO" id="GO:0016787">
    <property type="term" value="F:hydrolase activity"/>
    <property type="evidence" value="ECO:0007669"/>
    <property type="project" value="UniProtKB-KW"/>
</dbReference>
<dbReference type="GO" id="GO:0005634">
    <property type="term" value="C:nucleus"/>
    <property type="evidence" value="ECO:0007669"/>
    <property type="project" value="TreeGrafter"/>
</dbReference>
<proteinExistence type="predicted"/>
<keyword evidence="1" id="KW-0378">Hydrolase</keyword>
<evidence type="ECO:0000256" key="1">
    <source>
        <dbReference type="ARBA" id="ARBA00022801"/>
    </source>
</evidence>
<dbReference type="InterPro" id="IPR050593">
    <property type="entry name" value="LovG"/>
</dbReference>
<organism evidence="3 4">
    <name type="scientific">Penicillium canescens</name>
    <dbReference type="NCBI Taxonomy" id="5083"/>
    <lineage>
        <taxon>Eukaryota</taxon>
        <taxon>Fungi</taxon>
        <taxon>Dikarya</taxon>
        <taxon>Ascomycota</taxon>
        <taxon>Pezizomycotina</taxon>
        <taxon>Eurotiomycetes</taxon>
        <taxon>Eurotiomycetidae</taxon>
        <taxon>Eurotiales</taxon>
        <taxon>Aspergillaceae</taxon>
        <taxon>Penicillium</taxon>
    </lineage>
</organism>
<reference evidence="3" key="1">
    <citation type="journal article" date="2023" name="IMA Fungus">
        <title>Comparative genomic study of the Penicillium genus elucidates a diverse pangenome and 15 lateral gene transfer events.</title>
        <authorList>
            <person name="Petersen C."/>
            <person name="Sorensen T."/>
            <person name="Nielsen M.R."/>
            <person name="Sondergaard T.E."/>
            <person name="Sorensen J.L."/>
            <person name="Fitzpatrick D.A."/>
            <person name="Frisvad J.C."/>
            <person name="Nielsen K.L."/>
        </authorList>
    </citation>
    <scope>NUCLEOTIDE SEQUENCE</scope>
    <source>
        <strain evidence="3">IBT 15450</strain>
    </source>
</reference>
<accession>A0AAD6I255</accession>
<dbReference type="Gene3D" id="3.40.50.1820">
    <property type="entry name" value="alpha/beta hydrolase"/>
    <property type="match status" value="1"/>
</dbReference>
<dbReference type="InterPro" id="IPR029058">
    <property type="entry name" value="AB_hydrolase_fold"/>
</dbReference>
<dbReference type="Pfam" id="PF03959">
    <property type="entry name" value="FSH1"/>
    <property type="match status" value="1"/>
</dbReference>
<dbReference type="GO" id="GO:0017000">
    <property type="term" value="P:antibiotic biosynthetic process"/>
    <property type="evidence" value="ECO:0007669"/>
    <property type="project" value="UniProtKB-ARBA"/>
</dbReference>
<sequence>MSTVVHKILMLHGHGQSADIFKPKTRYVREAFCTLSKEIEFEFQFLSGVLPAYPDDNVTRDQKVWGYGEPDNDEINGLERSIQHILDTLEQDGPFSGIVGFSSGAAMTAIVTSMLEKKHTVCGVPWERRHSQLQFAICLSGFKLENKCYEGFYFPNIVTPMFHTVGVLDSTVSPAQTRSLARHCSYPWFYEFFGGHYVPQNKDFMSFGQSLQSFLREVFGLCEEVQEGWEDIDIVFPKLKRVGHSRHAYVPITNII</sequence>
<dbReference type="Proteomes" id="UP001219568">
    <property type="component" value="Unassembled WGS sequence"/>
</dbReference>
<comment type="caution">
    <text evidence="3">The sequence shown here is derived from an EMBL/GenBank/DDBJ whole genome shotgun (WGS) entry which is preliminary data.</text>
</comment>
<reference evidence="3" key="2">
    <citation type="submission" date="2023-01" db="EMBL/GenBank/DDBJ databases">
        <authorList>
            <person name="Petersen C."/>
        </authorList>
    </citation>
    <scope>NUCLEOTIDE SEQUENCE</scope>
    <source>
        <strain evidence="3">IBT 15450</strain>
    </source>
</reference>
<gene>
    <name evidence="3" type="ORF">N7460_012239</name>
</gene>
<dbReference type="GO" id="GO:0019748">
    <property type="term" value="P:secondary metabolic process"/>
    <property type="evidence" value="ECO:0007669"/>
    <property type="project" value="TreeGrafter"/>
</dbReference>
<dbReference type="SUPFAM" id="SSF53474">
    <property type="entry name" value="alpha/beta-Hydrolases"/>
    <property type="match status" value="1"/>
</dbReference>
<evidence type="ECO:0000313" key="4">
    <source>
        <dbReference type="Proteomes" id="UP001219568"/>
    </source>
</evidence>
<dbReference type="AlphaFoldDB" id="A0AAD6I255"/>
<dbReference type="GO" id="GO:0005737">
    <property type="term" value="C:cytoplasm"/>
    <property type="evidence" value="ECO:0007669"/>
    <property type="project" value="TreeGrafter"/>
</dbReference>
<evidence type="ECO:0000259" key="2">
    <source>
        <dbReference type="Pfam" id="PF03959"/>
    </source>
</evidence>
<dbReference type="PANTHER" id="PTHR48070:SF6">
    <property type="entry name" value="ESTERASE OVCA2"/>
    <property type="match status" value="1"/>
</dbReference>
<dbReference type="EMBL" id="JAQJZL010000015">
    <property type="protein sequence ID" value="KAJ6027422.1"/>
    <property type="molecule type" value="Genomic_DNA"/>
</dbReference>
<dbReference type="PANTHER" id="PTHR48070">
    <property type="entry name" value="ESTERASE OVCA2"/>
    <property type="match status" value="1"/>
</dbReference>
<dbReference type="GO" id="GO:0072330">
    <property type="term" value="P:monocarboxylic acid biosynthetic process"/>
    <property type="evidence" value="ECO:0007669"/>
    <property type="project" value="UniProtKB-ARBA"/>
</dbReference>
<name>A0AAD6I255_PENCN</name>
<feature type="domain" description="Serine hydrolase" evidence="2">
    <location>
        <begin position="5"/>
        <end position="205"/>
    </location>
</feature>
<keyword evidence="4" id="KW-1185">Reference proteome</keyword>
<evidence type="ECO:0000313" key="3">
    <source>
        <dbReference type="EMBL" id="KAJ6027422.1"/>
    </source>
</evidence>
<dbReference type="InterPro" id="IPR005645">
    <property type="entry name" value="FSH-like_dom"/>
</dbReference>
<protein>
    <recommendedName>
        <fullName evidence="2">Serine hydrolase domain-containing protein</fullName>
    </recommendedName>
</protein>